<organism evidence="1 2">
    <name type="scientific">Clarias magur</name>
    <name type="common">Asian catfish</name>
    <name type="synonym">Macropteronotus magur</name>
    <dbReference type="NCBI Taxonomy" id="1594786"/>
    <lineage>
        <taxon>Eukaryota</taxon>
        <taxon>Metazoa</taxon>
        <taxon>Chordata</taxon>
        <taxon>Craniata</taxon>
        <taxon>Vertebrata</taxon>
        <taxon>Euteleostomi</taxon>
        <taxon>Actinopterygii</taxon>
        <taxon>Neopterygii</taxon>
        <taxon>Teleostei</taxon>
        <taxon>Ostariophysi</taxon>
        <taxon>Siluriformes</taxon>
        <taxon>Clariidae</taxon>
        <taxon>Clarias</taxon>
    </lineage>
</organism>
<dbReference type="AlphaFoldDB" id="A0A8J4UAW5"/>
<proteinExistence type="predicted"/>
<reference evidence="1" key="1">
    <citation type="submission" date="2020-07" db="EMBL/GenBank/DDBJ databases">
        <title>Clarias magur genome sequencing, assembly and annotation.</title>
        <authorList>
            <person name="Kushwaha B."/>
            <person name="Kumar R."/>
            <person name="Das P."/>
            <person name="Joshi C.G."/>
            <person name="Kumar D."/>
            <person name="Nagpure N.S."/>
            <person name="Pandey M."/>
            <person name="Agarwal S."/>
            <person name="Srivastava S."/>
            <person name="Singh M."/>
            <person name="Sahoo L."/>
            <person name="Jayasankar P."/>
            <person name="Meher P.K."/>
            <person name="Koringa P.G."/>
            <person name="Iquebal M.A."/>
            <person name="Das S.P."/>
            <person name="Bit A."/>
            <person name="Patnaik S."/>
            <person name="Patel N."/>
            <person name="Shah T.M."/>
            <person name="Hinsu A."/>
            <person name="Jena J.K."/>
        </authorList>
    </citation>
    <scope>NUCLEOTIDE SEQUENCE</scope>
    <source>
        <strain evidence="1">CIFAMagur01</strain>
        <tissue evidence="1">Testis</tissue>
    </source>
</reference>
<protein>
    <submittedName>
        <fullName evidence="1">Uncharacterized protein</fullName>
    </submittedName>
</protein>
<evidence type="ECO:0000313" key="2">
    <source>
        <dbReference type="Proteomes" id="UP000727407"/>
    </source>
</evidence>
<sequence>MRGSAGRSLAGHTEELFTPGCMKGAIRQKSLPQLSQDTFSASFLVHEQTYLFRRRFITQLSKPPRFNGEFLQSNVL</sequence>
<keyword evidence="2" id="KW-1185">Reference proteome</keyword>
<dbReference type="EMBL" id="QNUK01000067">
    <property type="protein sequence ID" value="KAF5903848.1"/>
    <property type="molecule type" value="Genomic_DNA"/>
</dbReference>
<comment type="caution">
    <text evidence="1">The sequence shown here is derived from an EMBL/GenBank/DDBJ whole genome shotgun (WGS) entry which is preliminary data.</text>
</comment>
<evidence type="ECO:0000313" key="1">
    <source>
        <dbReference type="EMBL" id="KAF5903848.1"/>
    </source>
</evidence>
<accession>A0A8J4UAW5</accession>
<name>A0A8J4UAW5_CLAMG</name>
<dbReference type="Proteomes" id="UP000727407">
    <property type="component" value="Unassembled WGS sequence"/>
</dbReference>
<gene>
    <name evidence="1" type="ORF">DAT39_006424</name>
</gene>